<comment type="catalytic activity">
    <reaction evidence="1 14">
        <text>Preferential cleavage of bonds with hydrophobic residues in P1'. Also 3-Asn-|-Gln-4 and 8-Gly-|-Ser-9 bonds in insulin B chain.</text>
        <dbReference type="EC" id="3.4.24.39"/>
    </reaction>
</comment>
<evidence type="ECO:0000256" key="1">
    <source>
        <dbReference type="ARBA" id="ARBA00001187"/>
    </source>
</evidence>
<evidence type="ECO:0000313" key="15">
    <source>
        <dbReference type="EMBL" id="KAK0441463.1"/>
    </source>
</evidence>
<evidence type="ECO:0000256" key="5">
    <source>
        <dbReference type="ARBA" id="ARBA00022723"/>
    </source>
</evidence>
<keyword evidence="16" id="KW-1185">Reference proteome</keyword>
<evidence type="ECO:0000256" key="8">
    <source>
        <dbReference type="ARBA" id="ARBA00022833"/>
    </source>
</evidence>
<feature type="disulfide bond" evidence="13">
    <location>
        <begin position="218"/>
        <end position="285"/>
    </location>
</feature>
<dbReference type="GO" id="GO:0005576">
    <property type="term" value="C:extracellular region"/>
    <property type="evidence" value="ECO:0007669"/>
    <property type="project" value="UniProtKB-SubCell"/>
</dbReference>
<dbReference type="AlphaFoldDB" id="A0AA39JJA1"/>
<comment type="subcellular location">
    <subcellularLocation>
        <location evidence="14">Secreted</location>
    </subcellularLocation>
</comment>
<keyword evidence="9 14" id="KW-0482">Metalloprotease</keyword>
<accession>A0AA39JJA1</accession>
<evidence type="ECO:0000256" key="2">
    <source>
        <dbReference type="ARBA" id="ARBA00010279"/>
    </source>
</evidence>
<dbReference type="PRINTS" id="PR00768">
    <property type="entry name" value="DEUTEROLYSIN"/>
</dbReference>
<feature type="active site" evidence="11">
    <location>
        <position position="342"/>
    </location>
</feature>
<keyword evidence="5 12" id="KW-0479">Metal-binding</keyword>
<dbReference type="InterPro" id="IPR001384">
    <property type="entry name" value="Peptidase_M35"/>
</dbReference>
<evidence type="ECO:0000256" key="11">
    <source>
        <dbReference type="PIRSR" id="PIRSR601384-1"/>
    </source>
</evidence>
<organism evidence="15 16">
    <name type="scientific">Armillaria tabescens</name>
    <name type="common">Ringless honey mushroom</name>
    <name type="synonym">Agaricus tabescens</name>
    <dbReference type="NCBI Taxonomy" id="1929756"/>
    <lineage>
        <taxon>Eukaryota</taxon>
        <taxon>Fungi</taxon>
        <taxon>Dikarya</taxon>
        <taxon>Basidiomycota</taxon>
        <taxon>Agaricomycotina</taxon>
        <taxon>Agaricomycetes</taxon>
        <taxon>Agaricomycetidae</taxon>
        <taxon>Agaricales</taxon>
        <taxon>Marasmiineae</taxon>
        <taxon>Physalacriaceae</taxon>
        <taxon>Desarmillaria</taxon>
    </lineage>
</organism>
<evidence type="ECO:0000256" key="9">
    <source>
        <dbReference type="ARBA" id="ARBA00023049"/>
    </source>
</evidence>
<comment type="cofactor">
    <cofactor evidence="12 14">
        <name>Zn(2+)</name>
        <dbReference type="ChEBI" id="CHEBI:29105"/>
    </cofactor>
    <text evidence="12 14">Binds 1 zinc ion per subunit.</text>
</comment>
<dbReference type="Gene3D" id="2.60.40.2970">
    <property type="match status" value="1"/>
</dbReference>
<feature type="disulfide bond" evidence="13">
    <location>
        <begin position="292"/>
        <end position="312"/>
    </location>
</feature>
<evidence type="ECO:0000256" key="3">
    <source>
        <dbReference type="ARBA" id="ARBA00022670"/>
    </source>
</evidence>
<evidence type="ECO:0000256" key="4">
    <source>
        <dbReference type="ARBA" id="ARBA00022685"/>
    </source>
</evidence>
<keyword evidence="4 14" id="KW-0165">Cleavage on pair of basic residues</keyword>
<dbReference type="PANTHER" id="PTHR37016">
    <property type="match status" value="1"/>
</dbReference>
<proteinExistence type="inferred from homology"/>
<dbReference type="PANTHER" id="PTHR37016:SF3">
    <property type="entry name" value="NEUTRAL PROTEASE 2-RELATED"/>
    <property type="match status" value="1"/>
</dbReference>
<gene>
    <name evidence="15" type="ORF">EV420DRAFT_1650062</name>
</gene>
<dbReference type="InterPro" id="IPR024079">
    <property type="entry name" value="MetalloPept_cat_dom_sf"/>
</dbReference>
<evidence type="ECO:0000256" key="6">
    <source>
        <dbReference type="ARBA" id="ARBA00022729"/>
    </source>
</evidence>
<sequence length="389" mass="41681">MTSYDAPQMIFKWEECNLNRQSSILSTSYHAHFFHCLALALSAFASPYKRDAGLTVSLSGPASDVTSIDDLKFTATVANTGSESVKILKYGTILDDMLPTQSFTVTKDGDTVNFTGIKISVSLKGTNDSVFAVIPPGQSVTAEHNLSALFDFASAGPGTFMFTPVTSFYITSPEARVTDAASLDKVSMSSSSVDVNISGDLTKRDLFPVLNTRAVDICTDNTKANVIDASYIGGKSIASSASSYIASNGEDALYTSYFSTTPTDTVRTVFDRVANEASNTRTMDCTDPLLVCLEVPGVTAYTTIPESDIYFCDLFFTLDSTPGLCYGTVDDTPTTAGVMLHELTHATSQTIDVAYGCADDQELLPAEQAVNADNYNCFANEVYKATMCS</sequence>
<evidence type="ECO:0000256" key="13">
    <source>
        <dbReference type="PIRSR" id="PIRSR601384-3"/>
    </source>
</evidence>
<dbReference type="RefSeq" id="XP_060323968.1">
    <property type="nucleotide sequence ID" value="XM_060478399.1"/>
</dbReference>
<dbReference type="Pfam" id="PF02102">
    <property type="entry name" value="Peptidase_M35"/>
    <property type="match status" value="1"/>
</dbReference>
<evidence type="ECO:0000313" key="16">
    <source>
        <dbReference type="Proteomes" id="UP001175211"/>
    </source>
</evidence>
<dbReference type="GO" id="GO:0006508">
    <property type="term" value="P:proteolysis"/>
    <property type="evidence" value="ECO:0007669"/>
    <property type="project" value="UniProtKB-KW"/>
</dbReference>
<keyword evidence="14" id="KW-0964">Secreted</keyword>
<dbReference type="GeneID" id="85361947"/>
<keyword evidence="7 14" id="KW-0378">Hydrolase</keyword>
<dbReference type="GO" id="GO:0004222">
    <property type="term" value="F:metalloendopeptidase activity"/>
    <property type="evidence" value="ECO:0007669"/>
    <property type="project" value="InterPro"/>
</dbReference>
<feature type="binding site" evidence="12">
    <location>
        <position position="341"/>
    </location>
    <ligand>
        <name>Zn(2+)</name>
        <dbReference type="ChEBI" id="CHEBI:29105"/>
        <note>catalytic</note>
    </ligand>
</feature>
<keyword evidence="8 12" id="KW-0862">Zinc</keyword>
<keyword evidence="10" id="KW-0865">Zymogen</keyword>
<comment type="function">
    <text evidence="14">Secreted metalloproteinase that allows assimilation of proteinaceous substrates. Shows high activities on basic nuclear substrates such as histone and protamine.</text>
</comment>
<keyword evidence="3 14" id="KW-0645">Protease</keyword>
<keyword evidence="6" id="KW-0732">Signal</keyword>
<evidence type="ECO:0000256" key="14">
    <source>
        <dbReference type="RuleBase" id="RU361126"/>
    </source>
</evidence>
<evidence type="ECO:0000256" key="12">
    <source>
        <dbReference type="PIRSR" id="PIRSR601384-2"/>
    </source>
</evidence>
<dbReference type="SUPFAM" id="SSF55486">
    <property type="entry name" value="Metalloproteases ('zincins'), catalytic domain"/>
    <property type="match status" value="1"/>
</dbReference>
<comment type="caution">
    <text evidence="15">The sequence shown here is derived from an EMBL/GenBank/DDBJ whole genome shotgun (WGS) entry which is preliminary data.</text>
</comment>
<dbReference type="EMBL" id="JAUEPS010000070">
    <property type="protein sequence ID" value="KAK0441463.1"/>
    <property type="molecule type" value="Genomic_DNA"/>
</dbReference>
<dbReference type="GO" id="GO:0046872">
    <property type="term" value="F:metal ion binding"/>
    <property type="evidence" value="ECO:0007669"/>
    <property type="project" value="UniProtKB-KW"/>
</dbReference>
<feature type="binding site" evidence="12">
    <location>
        <position position="345"/>
    </location>
    <ligand>
        <name>Zn(2+)</name>
        <dbReference type="ChEBI" id="CHEBI:29105"/>
        <note>catalytic</note>
    </ligand>
</feature>
<dbReference type="Proteomes" id="UP001175211">
    <property type="component" value="Unassembled WGS sequence"/>
</dbReference>
<reference evidence="15" key="1">
    <citation type="submission" date="2023-06" db="EMBL/GenBank/DDBJ databases">
        <authorList>
            <consortium name="Lawrence Berkeley National Laboratory"/>
            <person name="Ahrendt S."/>
            <person name="Sahu N."/>
            <person name="Indic B."/>
            <person name="Wong-Bajracharya J."/>
            <person name="Merenyi Z."/>
            <person name="Ke H.-M."/>
            <person name="Monk M."/>
            <person name="Kocsube S."/>
            <person name="Drula E."/>
            <person name="Lipzen A."/>
            <person name="Balint B."/>
            <person name="Henrissat B."/>
            <person name="Andreopoulos B."/>
            <person name="Martin F.M."/>
            <person name="Harder C.B."/>
            <person name="Rigling D."/>
            <person name="Ford K.L."/>
            <person name="Foster G.D."/>
            <person name="Pangilinan J."/>
            <person name="Papanicolaou A."/>
            <person name="Barry K."/>
            <person name="LaButti K."/>
            <person name="Viragh M."/>
            <person name="Koriabine M."/>
            <person name="Yan M."/>
            <person name="Riley R."/>
            <person name="Champramary S."/>
            <person name="Plett K.L."/>
            <person name="Tsai I.J."/>
            <person name="Slot J."/>
            <person name="Sipos G."/>
            <person name="Plett J."/>
            <person name="Nagy L.G."/>
            <person name="Grigoriev I.V."/>
        </authorList>
    </citation>
    <scope>NUCLEOTIDE SEQUENCE</scope>
    <source>
        <strain evidence="15">CCBAS 213</strain>
    </source>
</reference>
<name>A0AA39JJA1_ARMTA</name>
<dbReference type="Gene3D" id="3.40.390.10">
    <property type="entry name" value="Collagenase (Catalytic Domain)"/>
    <property type="match status" value="1"/>
</dbReference>
<dbReference type="EC" id="3.4.24.39" evidence="14"/>
<evidence type="ECO:0000256" key="7">
    <source>
        <dbReference type="ARBA" id="ARBA00022801"/>
    </source>
</evidence>
<comment type="similarity">
    <text evidence="2 14">Belongs to the peptidase M35 family.</text>
</comment>
<dbReference type="InterPro" id="IPR050414">
    <property type="entry name" value="Fungal_M35_metalloproteases"/>
</dbReference>
<dbReference type="CDD" id="cd11008">
    <property type="entry name" value="M35_deuterolysin_like"/>
    <property type="match status" value="1"/>
</dbReference>
<feature type="binding site" evidence="12">
    <location>
        <position position="352"/>
    </location>
    <ligand>
        <name>Zn(2+)</name>
        <dbReference type="ChEBI" id="CHEBI:29105"/>
        <note>catalytic</note>
    </ligand>
</feature>
<evidence type="ECO:0000256" key="10">
    <source>
        <dbReference type="ARBA" id="ARBA00023145"/>
    </source>
</evidence>
<protein>
    <recommendedName>
        <fullName evidence="14">Neutral protease 2</fullName>
        <ecNumber evidence="14">3.4.24.39</ecNumber>
    </recommendedName>
    <alternativeName>
        <fullName evidence="14">Deuterolysin</fullName>
    </alternativeName>
</protein>